<dbReference type="HAMAP" id="MF_02019">
    <property type="entry name" value="MurF"/>
    <property type="match status" value="1"/>
</dbReference>
<comment type="subcellular location">
    <subcellularLocation>
        <location evidence="10 11">Cytoplasm</location>
    </subcellularLocation>
</comment>
<dbReference type="GO" id="GO:0009252">
    <property type="term" value="P:peptidoglycan biosynthetic process"/>
    <property type="evidence" value="ECO:0007669"/>
    <property type="project" value="UniProtKB-UniRule"/>
</dbReference>
<dbReference type="Gene3D" id="3.40.1190.10">
    <property type="entry name" value="Mur-like, catalytic domain"/>
    <property type="match status" value="1"/>
</dbReference>
<feature type="domain" description="Mur ligase N-terminal catalytic" evidence="12">
    <location>
        <begin position="26"/>
        <end position="96"/>
    </location>
</feature>
<evidence type="ECO:0000313" key="15">
    <source>
        <dbReference type="EMBL" id="AZT90997.1"/>
    </source>
</evidence>
<dbReference type="GO" id="GO:0008766">
    <property type="term" value="F:UDP-N-acetylmuramoylalanyl-D-glutamyl-2,6-diaminopimelate-D-alanyl-D-alanine ligase activity"/>
    <property type="evidence" value="ECO:0007669"/>
    <property type="project" value="RHEA"/>
</dbReference>
<evidence type="ECO:0000256" key="10">
    <source>
        <dbReference type="HAMAP-Rule" id="MF_02019"/>
    </source>
</evidence>
<dbReference type="PANTHER" id="PTHR43024">
    <property type="entry name" value="UDP-N-ACETYLMURAMOYL-TRIPEPTIDE--D-ALANYL-D-ALANINE LIGASE"/>
    <property type="match status" value="1"/>
</dbReference>
<reference evidence="15 16" key="1">
    <citation type="submission" date="2018-12" db="EMBL/GenBank/DDBJ databases">
        <title>Genome sequence from the cellulolytic species, Caldicellulosiruptor changbaiensis.</title>
        <authorList>
            <person name="Blumer-Schuette S.E."/>
            <person name="Mendoza C."/>
        </authorList>
    </citation>
    <scope>NUCLEOTIDE SEQUENCE [LARGE SCALE GENOMIC DNA]</scope>
    <source>
        <strain evidence="15 16">CBS-Z</strain>
    </source>
</reference>
<evidence type="ECO:0000256" key="7">
    <source>
        <dbReference type="ARBA" id="ARBA00022984"/>
    </source>
</evidence>
<dbReference type="SUPFAM" id="SSF63418">
    <property type="entry name" value="MurE/MurF N-terminal domain"/>
    <property type="match status" value="1"/>
</dbReference>
<dbReference type="Pfam" id="PF01225">
    <property type="entry name" value="Mur_ligase"/>
    <property type="match status" value="1"/>
</dbReference>
<dbReference type="Gene3D" id="3.90.190.20">
    <property type="entry name" value="Mur ligase, C-terminal domain"/>
    <property type="match status" value="1"/>
</dbReference>
<accession>A0A3T0D7B7</accession>
<dbReference type="Pfam" id="PF08245">
    <property type="entry name" value="Mur_ligase_M"/>
    <property type="match status" value="1"/>
</dbReference>
<organism evidence="15 16">
    <name type="scientific">Caldicellulosiruptor changbaiensis</name>
    <dbReference type="NCBI Taxonomy" id="1222016"/>
    <lineage>
        <taxon>Bacteria</taxon>
        <taxon>Bacillati</taxon>
        <taxon>Bacillota</taxon>
        <taxon>Bacillota incertae sedis</taxon>
        <taxon>Caldicellulosiruptorales</taxon>
        <taxon>Caldicellulosiruptoraceae</taxon>
        <taxon>Caldicellulosiruptor</taxon>
    </lineage>
</organism>
<keyword evidence="8 10" id="KW-0131">Cell cycle</keyword>
<evidence type="ECO:0000256" key="1">
    <source>
        <dbReference type="ARBA" id="ARBA00022490"/>
    </source>
</evidence>
<keyword evidence="9 10" id="KW-0961">Cell wall biogenesis/degradation</keyword>
<dbReference type="PANTHER" id="PTHR43024:SF1">
    <property type="entry name" value="UDP-N-ACETYLMURAMOYL-TRIPEPTIDE--D-ALANYL-D-ALANINE LIGASE"/>
    <property type="match status" value="1"/>
</dbReference>
<evidence type="ECO:0000259" key="12">
    <source>
        <dbReference type="Pfam" id="PF01225"/>
    </source>
</evidence>
<comment type="pathway">
    <text evidence="10 11">Cell wall biogenesis; peptidoglycan biosynthesis.</text>
</comment>
<dbReference type="Gene3D" id="3.40.1390.10">
    <property type="entry name" value="MurE/MurF, N-terminal domain"/>
    <property type="match status" value="1"/>
</dbReference>
<dbReference type="GO" id="GO:0051301">
    <property type="term" value="P:cell division"/>
    <property type="evidence" value="ECO:0007669"/>
    <property type="project" value="UniProtKB-KW"/>
</dbReference>
<evidence type="ECO:0000256" key="9">
    <source>
        <dbReference type="ARBA" id="ARBA00023316"/>
    </source>
</evidence>
<evidence type="ECO:0000259" key="13">
    <source>
        <dbReference type="Pfam" id="PF02875"/>
    </source>
</evidence>
<dbReference type="InterPro" id="IPR036615">
    <property type="entry name" value="Mur_ligase_C_dom_sf"/>
</dbReference>
<feature type="domain" description="Mur ligase C-terminal" evidence="13">
    <location>
        <begin position="313"/>
        <end position="435"/>
    </location>
</feature>
<sequence>MSLWLSEIAETLHTNIENFKGDVLIESFSINSKSIGKNTLFIPLKGNKFDGHDFIQEAVRRGAISFITQKDVKIEKNCPYLKVEDTLKAMQILAKVYREKRKDLIVVGITGSVGKTTTKEYVFNVLNNKFKSYKNEGNFNNHIGLPYSILNIPDDAKMAILEMGMSNFGEISFLSKIAKPNIGIITNIGVAHIENLKTRYNIFLAKSEIQDGMPEDGILIVNNDNDILYSRKHELKRKVVTVGIENDADFRAKDIQKVDNGFFFVVSNHKYFIESFNFHDIYNSLFAIAVGEILGIAKEAIEKGILKKGGLKRRFEVIKKDGVTVVDDSYNASTHSMMSAIDGVCGFSGKKILVLGDMLELGEFSEQEHRKVGKYILSKPIDVVICTGKDAFYIFDEVRKNSSSIKAYYASKDECLNILKKEIEKETVVLFKASRGMKLDELVDNFLRGL</sequence>
<dbReference type="GO" id="GO:0005524">
    <property type="term" value="F:ATP binding"/>
    <property type="evidence" value="ECO:0007669"/>
    <property type="project" value="UniProtKB-UniRule"/>
</dbReference>
<dbReference type="NCBIfam" id="TIGR01143">
    <property type="entry name" value="murF"/>
    <property type="match status" value="1"/>
</dbReference>
<dbReference type="AlphaFoldDB" id="A0A3T0D7B7"/>
<keyword evidence="7 10" id="KW-0573">Peptidoglycan synthesis</keyword>
<dbReference type="RefSeq" id="WP_127352360.1">
    <property type="nucleotide sequence ID" value="NZ_CP034791.1"/>
</dbReference>
<keyword evidence="2 10" id="KW-0436">Ligase</keyword>
<dbReference type="Pfam" id="PF02875">
    <property type="entry name" value="Mur_ligase_C"/>
    <property type="match status" value="1"/>
</dbReference>
<keyword evidence="4 10" id="KW-0547">Nucleotide-binding</keyword>
<dbReference type="InterPro" id="IPR051046">
    <property type="entry name" value="MurCDEF_CellWall_CoF430Synth"/>
</dbReference>
<evidence type="ECO:0000256" key="6">
    <source>
        <dbReference type="ARBA" id="ARBA00022960"/>
    </source>
</evidence>
<dbReference type="InterPro" id="IPR013221">
    <property type="entry name" value="Mur_ligase_cen"/>
</dbReference>
<evidence type="ECO:0000256" key="8">
    <source>
        <dbReference type="ARBA" id="ARBA00023306"/>
    </source>
</evidence>
<dbReference type="KEGG" id="ccha:ELD05_10285"/>
<dbReference type="EC" id="6.3.2.10" evidence="10 11"/>
<dbReference type="UniPathway" id="UPA00219"/>
<dbReference type="SUPFAM" id="SSF53623">
    <property type="entry name" value="MurD-like peptide ligases, catalytic domain"/>
    <property type="match status" value="1"/>
</dbReference>
<keyword evidence="5 10" id="KW-0067">ATP-binding</keyword>
<evidence type="ECO:0000256" key="4">
    <source>
        <dbReference type="ARBA" id="ARBA00022741"/>
    </source>
</evidence>
<evidence type="ECO:0000259" key="14">
    <source>
        <dbReference type="Pfam" id="PF08245"/>
    </source>
</evidence>
<dbReference type="GO" id="GO:0005737">
    <property type="term" value="C:cytoplasm"/>
    <property type="evidence" value="ECO:0007669"/>
    <property type="project" value="UniProtKB-SubCell"/>
</dbReference>
<feature type="domain" description="Mur ligase central" evidence="14">
    <location>
        <begin position="109"/>
        <end position="290"/>
    </location>
</feature>
<dbReference type="InterPro" id="IPR000713">
    <property type="entry name" value="Mur_ligase_N"/>
</dbReference>
<evidence type="ECO:0000313" key="16">
    <source>
        <dbReference type="Proteomes" id="UP000282930"/>
    </source>
</evidence>
<dbReference type="InterPro" id="IPR005863">
    <property type="entry name" value="UDP-N-AcMur_synth"/>
</dbReference>
<keyword evidence="6 10" id="KW-0133">Cell shape</keyword>
<keyword evidence="1 10" id="KW-0963">Cytoplasm</keyword>
<dbReference type="GO" id="GO:0008360">
    <property type="term" value="P:regulation of cell shape"/>
    <property type="evidence" value="ECO:0007669"/>
    <property type="project" value="UniProtKB-KW"/>
</dbReference>
<comment type="function">
    <text evidence="10 11">Involved in cell wall formation. Catalyzes the final step in the synthesis of UDP-N-acetylmuramoyl-pentapeptide, the precursor of murein.</text>
</comment>
<keyword evidence="16" id="KW-1185">Reference proteome</keyword>
<dbReference type="EMBL" id="CP034791">
    <property type="protein sequence ID" value="AZT90997.1"/>
    <property type="molecule type" value="Genomic_DNA"/>
</dbReference>
<dbReference type="InterPro" id="IPR036565">
    <property type="entry name" value="Mur-like_cat_sf"/>
</dbReference>
<dbReference type="GO" id="GO:0071555">
    <property type="term" value="P:cell wall organization"/>
    <property type="evidence" value="ECO:0007669"/>
    <property type="project" value="UniProtKB-KW"/>
</dbReference>
<feature type="binding site" evidence="10">
    <location>
        <begin position="111"/>
        <end position="117"/>
    </location>
    <ligand>
        <name>ATP</name>
        <dbReference type="ChEBI" id="CHEBI:30616"/>
    </ligand>
</feature>
<name>A0A3T0D7B7_9FIRM</name>
<dbReference type="SUPFAM" id="SSF53244">
    <property type="entry name" value="MurD-like peptide ligases, peptide-binding domain"/>
    <property type="match status" value="1"/>
</dbReference>
<dbReference type="GO" id="GO:0047480">
    <property type="term" value="F:UDP-N-acetylmuramoyl-tripeptide-D-alanyl-D-alanine ligase activity"/>
    <property type="evidence" value="ECO:0007669"/>
    <property type="project" value="UniProtKB-UniRule"/>
</dbReference>
<comment type="catalytic activity">
    <reaction evidence="10 11">
        <text>D-alanyl-D-alanine + UDP-N-acetyl-alpha-D-muramoyl-L-alanyl-gamma-D-glutamyl-meso-2,6-diaminopimelate + ATP = UDP-N-acetyl-alpha-D-muramoyl-L-alanyl-gamma-D-glutamyl-meso-2,6-diaminopimeloyl-D-alanyl-D-alanine + ADP + phosphate + H(+)</text>
        <dbReference type="Rhea" id="RHEA:28374"/>
        <dbReference type="ChEBI" id="CHEBI:15378"/>
        <dbReference type="ChEBI" id="CHEBI:30616"/>
        <dbReference type="ChEBI" id="CHEBI:43474"/>
        <dbReference type="ChEBI" id="CHEBI:57822"/>
        <dbReference type="ChEBI" id="CHEBI:61386"/>
        <dbReference type="ChEBI" id="CHEBI:83905"/>
        <dbReference type="ChEBI" id="CHEBI:456216"/>
        <dbReference type="EC" id="6.3.2.10"/>
    </reaction>
</comment>
<gene>
    <name evidence="10 15" type="primary">murF</name>
    <name evidence="15" type="ORF">ELD05_10285</name>
</gene>
<proteinExistence type="inferred from homology"/>
<comment type="similarity">
    <text evidence="10">Belongs to the MurCDEF family. MurF subfamily.</text>
</comment>
<evidence type="ECO:0000256" key="2">
    <source>
        <dbReference type="ARBA" id="ARBA00022598"/>
    </source>
</evidence>
<dbReference type="InterPro" id="IPR004101">
    <property type="entry name" value="Mur_ligase_C"/>
</dbReference>
<evidence type="ECO:0000256" key="3">
    <source>
        <dbReference type="ARBA" id="ARBA00022618"/>
    </source>
</evidence>
<protein>
    <recommendedName>
        <fullName evidence="10 11">UDP-N-acetylmuramoyl-tripeptide--D-alanyl-D-alanine ligase</fullName>
        <ecNumber evidence="10 11">6.3.2.10</ecNumber>
    </recommendedName>
    <alternativeName>
        <fullName evidence="10">D-alanyl-D-alanine-adding enzyme</fullName>
    </alternativeName>
</protein>
<evidence type="ECO:0000256" key="5">
    <source>
        <dbReference type="ARBA" id="ARBA00022840"/>
    </source>
</evidence>
<dbReference type="InterPro" id="IPR035911">
    <property type="entry name" value="MurE/MurF_N"/>
</dbReference>
<dbReference type="Proteomes" id="UP000282930">
    <property type="component" value="Chromosome"/>
</dbReference>
<keyword evidence="3 10" id="KW-0132">Cell division</keyword>
<evidence type="ECO:0000256" key="11">
    <source>
        <dbReference type="RuleBase" id="RU004136"/>
    </source>
</evidence>